<dbReference type="Pfam" id="PF00656">
    <property type="entry name" value="Peptidase_C14"/>
    <property type="match status" value="1"/>
</dbReference>
<evidence type="ECO:0000256" key="1">
    <source>
        <dbReference type="SAM" id="MobiDB-lite"/>
    </source>
</evidence>
<evidence type="ECO:0000313" key="3">
    <source>
        <dbReference type="EMBL" id="MBH5337948.1"/>
    </source>
</evidence>
<proteinExistence type="predicted"/>
<dbReference type="SUPFAM" id="SSF52129">
    <property type="entry name" value="Caspase-like"/>
    <property type="match status" value="1"/>
</dbReference>
<feature type="region of interest" description="Disordered" evidence="1">
    <location>
        <begin position="407"/>
        <end position="446"/>
    </location>
</feature>
<keyword evidence="4" id="KW-1185">Reference proteome</keyword>
<feature type="domain" description="Peptidase C14 caspase" evidence="2">
    <location>
        <begin position="42"/>
        <end position="248"/>
    </location>
</feature>
<evidence type="ECO:0000313" key="4">
    <source>
        <dbReference type="Proteomes" id="UP000807371"/>
    </source>
</evidence>
<dbReference type="Gene3D" id="1.25.40.10">
    <property type="entry name" value="Tetratricopeptide repeat domain"/>
    <property type="match status" value="1"/>
</dbReference>
<dbReference type="InterPro" id="IPR029030">
    <property type="entry name" value="Caspase-like_dom_sf"/>
</dbReference>
<protein>
    <submittedName>
        <fullName evidence="3">Caspase family protein</fullName>
    </submittedName>
</protein>
<dbReference type="InterPro" id="IPR011600">
    <property type="entry name" value="Pept_C14_caspase"/>
</dbReference>
<dbReference type="Gene3D" id="3.40.50.1460">
    <property type="match status" value="1"/>
</dbReference>
<dbReference type="Proteomes" id="UP000807371">
    <property type="component" value="Unassembled WGS sequence"/>
</dbReference>
<dbReference type="RefSeq" id="WP_197991169.1">
    <property type="nucleotide sequence ID" value="NZ_JACYXC010000001.1"/>
</dbReference>
<dbReference type="SUPFAM" id="SSF48452">
    <property type="entry name" value="TPR-like"/>
    <property type="match status" value="1"/>
</dbReference>
<dbReference type="NCBIfam" id="NF047832">
    <property type="entry name" value="caspase_w_EACC1"/>
    <property type="match status" value="1"/>
</dbReference>
<dbReference type="InterPro" id="IPR011990">
    <property type="entry name" value="TPR-like_helical_dom_sf"/>
</dbReference>
<organism evidence="3 4">
    <name type="scientific">Streptomyces pactum</name>
    <dbReference type="NCBI Taxonomy" id="68249"/>
    <lineage>
        <taxon>Bacteria</taxon>
        <taxon>Bacillati</taxon>
        <taxon>Actinomycetota</taxon>
        <taxon>Actinomycetes</taxon>
        <taxon>Kitasatosporales</taxon>
        <taxon>Streptomycetaceae</taxon>
        <taxon>Streptomyces</taxon>
    </lineage>
</organism>
<dbReference type="EMBL" id="JACYXC010000001">
    <property type="protein sequence ID" value="MBH5337948.1"/>
    <property type="molecule type" value="Genomic_DNA"/>
</dbReference>
<sequence>MVTATAVPGGTAAVVPAQATAGPAAAGDAAAMTRLPDPDASRAVLIGTAAYQHLDQLPAVAANLRDLADTLGDALLWGLPREHCAQVMDPADAAAMLDPVHQAGEAASDTLLVYFAGHGLRDPDSADLYLGLNGSREHAGYTAVAYEHLRAAVRASRARRRIVVLDCCFSGRAARALSGSGDALAAQLAVAGAYVLTASPRDRVALAPDGEPHTAFTGELLGVLRQGLPDGPELIDLDTLYRVLGERLRSKNRPLPQRSQENDIGRLPLVRNRARADDRGPAGPVLESEVRAAMVSTGLGLARTLRAAGRNRDALPVLRLALTERAPGGMGSTFAVQLELSELLADTGRSREAIEVLEQAFHHTRTTQGPEAVLVCRRLAALLQESGNHIQACEVLKHALDLAENAGAAPARDTPPVRAVPRPLPYGPPAGHGGPDAVSRRTPAGP</sequence>
<reference evidence="3 4" key="1">
    <citation type="submission" date="2020-09" db="EMBL/GenBank/DDBJ databases">
        <title>Biosynthesis of the nuclear factor of activated T cells inhibitor NFAT-133 and its congeners in Streptomyces pactum.</title>
        <authorList>
            <person name="Zhou W."/>
            <person name="Posri P."/>
            <person name="Abugrain M.E."/>
            <person name="Weisberg A.J."/>
            <person name="Chang J.H."/>
            <person name="Mahmud T."/>
        </authorList>
    </citation>
    <scope>NUCLEOTIDE SEQUENCE [LARGE SCALE GENOMIC DNA]</scope>
    <source>
        <strain evidence="3 4">ATCC 27456</strain>
    </source>
</reference>
<name>A0ABS0NRW2_9ACTN</name>
<evidence type="ECO:0000259" key="2">
    <source>
        <dbReference type="Pfam" id="PF00656"/>
    </source>
</evidence>
<comment type="caution">
    <text evidence="3">The sequence shown here is derived from an EMBL/GenBank/DDBJ whole genome shotgun (WGS) entry which is preliminary data.</text>
</comment>
<accession>A0ABS0NRW2</accession>
<gene>
    <name evidence="3" type="ORF">IHE55_25480</name>
</gene>